<evidence type="ECO:0000259" key="8">
    <source>
        <dbReference type="PROSITE" id="PS50939"/>
    </source>
</evidence>
<organism evidence="9 10">
    <name type="scientific">Pseudo-nitzschia multistriata</name>
    <dbReference type="NCBI Taxonomy" id="183589"/>
    <lineage>
        <taxon>Eukaryota</taxon>
        <taxon>Sar</taxon>
        <taxon>Stramenopiles</taxon>
        <taxon>Ochrophyta</taxon>
        <taxon>Bacillariophyta</taxon>
        <taxon>Bacillariophyceae</taxon>
        <taxon>Bacillariophycidae</taxon>
        <taxon>Bacillariales</taxon>
        <taxon>Bacillariaceae</taxon>
        <taxon>Pseudo-nitzschia</taxon>
    </lineage>
</organism>
<keyword evidence="2" id="KW-0813">Transport</keyword>
<dbReference type="GO" id="GO:0016020">
    <property type="term" value="C:membrane"/>
    <property type="evidence" value="ECO:0007669"/>
    <property type="project" value="UniProtKB-SubCell"/>
</dbReference>
<evidence type="ECO:0000256" key="1">
    <source>
        <dbReference type="ARBA" id="ARBA00004370"/>
    </source>
</evidence>
<evidence type="ECO:0000256" key="4">
    <source>
        <dbReference type="ARBA" id="ARBA00022982"/>
    </source>
</evidence>
<evidence type="ECO:0000313" key="10">
    <source>
        <dbReference type="Proteomes" id="UP000291116"/>
    </source>
</evidence>
<feature type="transmembrane region" description="Helical" evidence="7">
    <location>
        <begin position="300"/>
        <end position="320"/>
    </location>
</feature>
<dbReference type="EMBL" id="CAACVS010000446">
    <property type="protein sequence ID" value="VEU42490.1"/>
    <property type="molecule type" value="Genomic_DNA"/>
</dbReference>
<feature type="domain" description="Cytochrome b561" evidence="8">
    <location>
        <begin position="223"/>
        <end position="449"/>
    </location>
</feature>
<feature type="transmembrane region" description="Helical" evidence="7">
    <location>
        <begin position="259"/>
        <end position="279"/>
    </location>
</feature>
<proteinExistence type="predicted"/>
<reference evidence="9 10" key="1">
    <citation type="submission" date="2019-01" db="EMBL/GenBank/DDBJ databases">
        <authorList>
            <person name="Ferrante I. M."/>
        </authorList>
    </citation>
    <scope>NUCLEOTIDE SEQUENCE [LARGE SCALE GENOMIC DNA]</scope>
    <source>
        <strain evidence="9 10">B856</strain>
    </source>
</reference>
<feature type="transmembrane region" description="Helical" evidence="7">
    <location>
        <begin position="427"/>
        <end position="450"/>
    </location>
</feature>
<dbReference type="SMART" id="SM00665">
    <property type="entry name" value="B561"/>
    <property type="match status" value="1"/>
</dbReference>
<evidence type="ECO:0000256" key="7">
    <source>
        <dbReference type="SAM" id="Phobius"/>
    </source>
</evidence>
<keyword evidence="10" id="KW-1185">Reference proteome</keyword>
<keyword evidence="4" id="KW-0249">Electron transport</keyword>
<dbReference type="InterPro" id="IPR006593">
    <property type="entry name" value="Cyt_b561/ferric_Rdtase_TM"/>
</dbReference>
<evidence type="ECO:0000256" key="6">
    <source>
        <dbReference type="ARBA" id="ARBA00023136"/>
    </source>
</evidence>
<dbReference type="PROSITE" id="PS50939">
    <property type="entry name" value="CYTOCHROME_B561"/>
    <property type="match status" value="1"/>
</dbReference>
<evidence type="ECO:0000256" key="3">
    <source>
        <dbReference type="ARBA" id="ARBA00022692"/>
    </source>
</evidence>
<feature type="transmembrane region" description="Helical" evidence="7">
    <location>
        <begin position="340"/>
        <end position="357"/>
    </location>
</feature>
<feature type="transmembrane region" description="Helical" evidence="7">
    <location>
        <begin position="396"/>
        <end position="415"/>
    </location>
</feature>
<gene>
    <name evidence="9" type="ORF">PSNMU_V1.4_AUG-EV-PASAV3_0094570</name>
</gene>
<keyword evidence="6 7" id="KW-0472">Membrane</keyword>
<dbReference type="CDD" id="cd08760">
    <property type="entry name" value="Cyt_b561_FRRS1_like"/>
    <property type="match status" value="1"/>
</dbReference>
<dbReference type="Gene3D" id="1.20.120.1770">
    <property type="match status" value="1"/>
</dbReference>
<comment type="subcellular location">
    <subcellularLocation>
        <location evidence="1">Membrane</location>
    </subcellularLocation>
</comment>
<accession>A0A448ZKD2</accession>
<dbReference type="PANTHER" id="PTHR23130">
    <property type="entry name" value="CYTOCHROME B561 AND DOMON DOMAIN-CONTAINING PROTEIN"/>
    <property type="match status" value="1"/>
</dbReference>
<name>A0A448ZKD2_9STRA</name>
<sequence>MGVAESQYTCQFSEEISIHKGGTTFLSNYVNEDEGTFTMRLRYTGGQAWVGIGVNTEGKGDMMPAHAVIGDVSRGVKRYSLINDDKKASGVIPLEDVNAHLKAGKFHQTDSESILEFTQDLVVREPGSSVVYHEISLSSVWIFAIGLPGNAWEGKHKVHGAFDGLELFKGCVKDTDPPTLPPTDMPANIPTNMPTLPPTEKLTFEANGVDYAINQEDPYGDEAYTFDGYNETFRNETFRNETFAKISFIESSSEATRGLWVAHGILMGLAWGILAPLAIGAAYLKKNLSVLSQDAHWLKVHFYLGVLVALFTFIGFILAIVATKKDDDLPHFKEDIHHELGLAIFILVLFQGLAGYIRPSPVPAAPKSTDDAEESSQVAGKKALYTRRVWEYTHRMLGIVLLGISWWNCQSGIVLQAEKYDQDDEQFMLKVFWGLSGAIAGSIFFVGYVLRLSTD</sequence>
<dbReference type="PANTHER" id="PTHR23130:SF171">
    <property type="entry name" value="OS01G0895300 PROTEIN"/>
    <property type="match status" value="1"/>
</dbReference>
<dbReference type="AlphaFoldDB" id="A0A448ZKD2"/>
<keyword evidence="3 7" id="KW-0812">Transmembrane</keyword>
<dbReference type="OrthoDB" id="48754at2759"/>
<keyword evidence="5 7" id="KW-1133">Transmembrane helix</keyword>
<protein>
    <recommendedName>
        <fullName evidence="8">Cytochrome b561 domain-containing protein</fullName>
    </recommendedName>
</protein>
<evidence type="ECO:0000256" key="5">
    <source>
        <dbReference type="ARBA" id="ARBA00022989"/>
    </source>
</evidence>
<dbReference type="Proteomes" id="UP000291116">
    <property type="component" value="Unassembled WGS sequence"/>
</dbReference>
<evidence type="ECO:0000256" key="2">
    <source>
        <dbReference type="ARBA" id="ARBA00022448"/>
    </source>
</evidence>
<evidence type="ECO:0000313" key="9">
    <source>
        <dbReference type="EMBL" id="VEU42490.1"/>
    </source>
</evidence>